<dbReference type="NCBIfam" id="NF008406">
    <property type="entry name" value="PRK11212.1"/>
    <property type="match status" value="1"/>
</dbReference>
<organism evidence="2">
    <name type="scientific">invertebrate metagenome</name>
    <dbReference type="NCBI Taxonomy" id="1711999"/>
    <lineage>
        <taxon>unclassified sequences</taxon>
        <taxon>metagenomes</taxon>
        <taxon>organismal metagenomes</taxon>
    </lineage>
</organism>
<keyword evidence="1" id="KW-1133">Transmembrane helix</keyword>
<feature type="transmembrane region" description="Helical" evidence="1">
    <location>
        <begin position="115"/>
        <end position="138"/>
    </location>
</feature>
<dbReference type="HAMAP" id="MF_02088">
    <property type="entry name" value="Q_prec_transport"/>
    <property type="match status" value="1"/>
</dbReference>
<gene>
    <name evidence="2" type="primary">yhhQ</name>
    <name evidence="2" type="ORF">CI610_01065</name>
</gene>
<feature type="transmembrane region" description="Helical" evidence="1">
    <location>
        <begin position="150"/>
        <end position="171"/>
    </location>
</feature>
<feature type="transmembrane region" description="Helical" evidence="1">
    <location>
        <begin position="79"/>
        <end position="103"/>
    </location>
</feature>
<accession>A0A2H9T9R5</accession>
<keyword evidence="1" id="KW-0472">Membrane</keyword>
<name>A0A2H9T9R5_9ZZZZ</name>
<protein>
    <submittedName>
        <fullName evidence="2">Inner membrane protein YhhQ</fullName>
    </submittedName>
</protein>
<sequence>MTASFSIVTHQALAKAPKYTLWLLAGFHIAIITLSNYLVQIPVEIAGFQNTWGTFSFPLVYIATDLTVRIYGSALARRIIAWVMLPALIVSYGVSVLFVNGAFNGFSALTVFDLFVFRIAMASFSAYLVGQLLDITVFNRLRQLNAWWPAPAASSFFGNAIDTVVFYLVAFYHSDDIFMAANFVEIGIADYLFKITICVVLMLPLYRMLLSVLQRHITFVQPCHHTLRPLNTTSHQI</sequence>
<comment type="caution">
    <text evidence="2">The sequence shown here is derived from an EMBL/GenBank/DDBJ whole genome shotgun (WGS) entry which is preliminary data.</text>
</comment>
<dbReference type="InterPro" id="IPR003744">
    <property type="entry name" value="YhhQ"/>
</dbReference>
<dbReference type="AlphaFoldDB" id="A0A2H9T9R5"/>
<dbReference type="PANTHER" id="PTHR34300:SF1">
    <property type="entry name" value="QUEUOSINE PRECURSOR TRANSPORTER"/>
    <property type="match status" value="1"/>
</dbReference>
<evidence type="ECO:0000313" key="2">
    <source>
        <dbReference type="EMBL" id="PJE79939.1"/>
    </source>
</evidence>
<keyword evidence="1" id="KW-0812">Transmembrane</keyword>
<feature type="transmembrane region" description="Helical" evidence="1">
    <location>
        <begin position="21"/>
        <end position="39"/>
    </location>
</feature>
<dbReference type="PANTHER" id="PTHR34300">
    <property type="entry name" value="QUEUOSINE PRECURSOR TRANSPORTER-RELATED"/>
    <property type="match status" value="1"/>
</dbReference>
<dbReference type="EMBL" id="NSIT01000040">
    <property type="protein sequence ID" value="PJE79939.1"/>
    <property type="molecule type" value="Genomic_DNA"/>
</dbReference>
<dbReference type="NCBIfam" id="TIGR00697">
    <property type="entry name" value="queuosine precursor transporter"/>
    <property type="match status" value="1"/>
</dbReference>
<dbReference type="Pfam" id="PF02592">
    <property type="entry name" value="Vut_1"/>
    <property type="match status" value="1"/>
</dbReference>
<reference evidence="2" key="1">
    <citation type="journal article" date="2017" name="Appl. Environ. Microbiol.">
        <title>Molecular characterization of an Endozoicomonas-like organism causing infection in king scallop Pecten maximus L.</title>
        <authorList>
            <person name="Cano I."/>
            <person name="van Aerle R."/>
            <person name="Ross S."/>
            <person name="Verner-Jeffreys D.W."/>
            <person name="Paley R.K."/>
            <person name="Rimmer G."/>
            <person name="Ryder D."/>
            <person name="Hooper P."/>
            <person name="Stone D."/>
            <person name="Feist S.W."/>
        </authorList>
    </citation>
    <scope>NUCLEOTIDE SEQUENCE</scope>
</reference>
<proteinExistence type="inferred from homology"/>
<evidence type="ECO:0000256" key="1">
    <source>
        <dbReference type="SAM" id="Phobius"/>
    </source>
</evidence>
<feature type="transmembrane region" description="Helical" evidence="1">
    <location>
        <begin position="191"/>
        <end position="209"/>
    </location>
</feature>
<feature type="transmembrane region" description="Helical" evidence="1">
    <location>
        <begin position="51"/>
        <end position="72"/>
    </location>
</feature>